<evidence type="ECO:0000256" key="9">
    <source>
        <dbReference type="ARBA" id="ARBA00023102"/>
    </source>
</evidence>
<keyword evidence="6" id="KW-0028">Amino-acid biosynthesis</keyword>
<dbReference type="CDD" id="cd00609">
    <property type="entry name" value="AAT_like"/>
    <property type="match status" value="1"/>
</dbReference>
<protein>
    <recommendedName>
        <fullName evidence="4">histidinol-phosphate transaminase</fullName>
        <ecNumber evidence="4">2.6.1.9</ecNumber>
    </recommendedName>
</protein>
<evidence type="ECO:0000256" key="10">
    <source>
        <dbReference type="ARBA" id="ARBA00047481"/>
    </source>
</evidence>
<dbReference type="PANTHER" id="PTHR43643">
    <property type="entry name" value="HISTIDINOL-PHOSPHATE AMINOTRANSFERASE 2"/>
    <property type="match status" value="1"/>
</dbReference>
<evidence type="ECO:0000259" key="12">
    <source>
        <dbReference type="Pfam" id="PF00155"/>
    </source>
</evidence>
<dbReference type="InterPro" id="IPR001917">
    <property type="entry name" value="Aminotrans_II_pyridoxalP_BS"/>
</dbReference>
<comment type="catalytic activity">
    <reaction evidence="10">
        <text>L-histidinol phosphate + 2-oxoglutarate = 3-(imidazol-4-yl)-2-oxopropyl phosphate + L-glutamate</text>
        <dbReference type="Rhea" id="RHEA:23744"/>
        <dbReference type="ChEBI" id="CHEBI:16810"/>
        <dbReference type="ChEBI" id="CHEBI:29985"/>
        <dbReference type="ChEBI" id="CHEBI:57766"/>
        <dbReference type="ChEBI" id="CHEBI:57980"/>
        <dbReference type="EC" id="2.6.1.9"/>
    </reaction>
</comment>
<keyword evidence="14" id="KW-1185">Reference proteome</keyword>
<dbReference type="AlphaFoldDB" id="A0AAN1XYN3"/>
<dbReference type="Gene3D" id="3.90.1150.10">
    <property type="entry name" value="Aspartate Aminotransferase, domain 1"/>
    <property type="match status" value="1"/>
</dbReference>
<evidence type="ECO:0000256" key="3">
    <source>
        <dbReference type="ARBA" id="ARBA00007970"/>
    </source>
</evidence>
<sequence length="375" mass="39885">MSPESRLPHPTPLVAAIPPMTPFVAPEELARRVGRTELLRLGANESAFGPSPRAIAAMRDAVALTSWYGDPESIALRTALAARHGCTVDELVIASGIDDLMGLIVRAFCGPGDACVATLGTYPTLFYHLNAFGARAEFAEPDERGGIVPDAIVDAVRRSGAKLVYVANPDNPSGGFVDRATLASLREALPSDVLLFLDEAYADFVSRDELPSDVVDPRTIRTRTFSKAFGMAGARIGYAIASSDVIAAFQKLRLHFGVNRTAQIGALAALDDDAFLRGVVAEVERGRAEYHALAAAHGAPSLPSRTNFVCIGIGTRAQADAMVTALLELGVFVRKPWAPPIDGYIRVTVGTATERAAFAERFAEALDGVREKAAR</sequence>
<dbReference type="PANTHER" id="PTHR43643:SF6">
    <property type="entry name" value="HISTIDINOL-PHOSPHATE AMINOTRANSFERASE"/>
    <property type="match status" value="1"/>
</dbReference>
<dbReference type="InterPro" id="IPR050106">
    <property type="entry name" value="HistidinolP_aminotransfase"/>
</dbReference>
<dbReference type="InterPro" id="IPR004839">
    <property type="entry name" value="Aminotransferase_I/II_large"/>
</dbReference>
<dbReference type="InterPro" id="IPR015424">
    <property type="entry name" value="PyrdxlP-dep_Trfase"/>
</dbReference>
<dbReference type="GO" id="GO:0030170">
    <property type="term" value="F:pyridoxal phosphate binding"/>
    <property type="evidence" value="ECO:0007669"/>
    <property type="project" value="InterPro"/>
</dbReference>
<evidence type="ECO:0000256" key="1">
    <source>
        <dbReference type="ARBA" id="ARBA00001933"/>
    </source>
</evidence>
<dbReference type="EC" id="2.6.1.9" evidence="4"/>
<dbReference type="RefSeq" id="WP_317994716.1">
    <property type="nucleotide sequence ID" value="NZ_AP025523.1"/>
</dbReference>
<dbReference type="KEGG" id="vab:WPS_23770"/>
<evidence type="ECO:0000313" key="13">
    <source>
        <dbReference type="EMBL" id="BDE07101.1"/>
    </source>
</evidence>
<dbReference type="SUPFAM" id="SSF53383">
    <property type="entry name" value="PLP-dependent transferases"/>
    <property type="match status" value="1"/>
</dbReference>
<evidence type="ECO:0000256" key="2">
    <source>
        <dbReference type="ARBA" id="ARBA00005011"/>
    </source>
</evidence>
<dbReference type="Gene3D" id="3.40.640.10">
    <property type="entry name" value="Type I PLP-dependent aspartate aminotransferase-like (Major domain)"/>
    <property type="match status" value="1"/>
</dbReference>
<evidence type="ECO:0000256" key="7">
    <source>
        <dbReference type="ARBA" id="ARBA00022679"/>
    </source>
</evidence>
<comment type="cofactor">
    <cofactor evidence="1 11">
        <name>pyridoxal 5'-phosphate</name>
        <dbReference type="ChEBI" id="CHEBI:597326"/>
    </cofactor>
</comment>
<dbReference type="EMBL" id="AP025523">
    <property type="protein sequence ID" value="BDE07101.1"/>
    <property type="molecule type" value="Genomic_DNA"/>
</dbReference>
<gene>
    <name evidence="13" type="ORF">WPS_23770</name>
</gene>
<dbReference type="Pfam" id="PF00155">
    <property type="entry name" value="Aminotran_1_2"/>
    <property type="match status" value="1"/>
</dbReference>
<reference evidence="13 14" key="1">
    <citation type="journal article" date="2022" name="ISME Commun">
        <title>Vulcanimicrobium alpinus gen. nov. sp. nov., the first cultivated representative of the candidate phylum 'Eremiobacterota', is a metabolically versatile aerobic anoxygenic phototroph.</title>
        <authorList>
            <person name="Yabe S."/>
            <person name="Muto K."/>
            <person name="Abe K."/>
            <person name="Yokota A."/>
            <person name="Staudigel H."/>
            <person name="Tebo B.M."/>
        </authorList>
    </citation>
    <scope>NUCLEOTIDE SEQUENCE [LARGE SCALE GENOMIC DNA]</scope>
    <source>
        <strain evidence="13 14">WC8-2</strain>
    </source>
</reference>
<keyword evidence="8 11" id="KW-0663">Pyridoxal phosphate</keyword>
<feature type="domain" description="Aminotransferase class I/classII large" evidence="12">
    <location>
        <begin position="37"/>
        <end position="361"/>
    </location>
</feature>
<proteinExistence type="inferred from homology"/>
<comment type="similarity">
    <text evidence="3">Belongs to the class-II pyridoxal-phosphate-dependent aminotransferase family. Histidinol-phosphate aminotransferase subfamily.</text>
</comment>
<keyword evidence="7" id="KW-0808">Transferase</keyword>
<evidence type="ECO:0000313" key="14">
    <source>
        <dbReference type="Proteomes" id="UP001317532"/>
    </source>
</evidence>
<dbReference type="InterPro" id="IPR015421">
    <property type="entry name" value="PyrdxlP-dep_Trfase_major"/>
</dbReference>
<evidence type="ECO:0000256" key="5">
    <source>
        <dbReference type="ARBA" id="ARBA00022576"/>
    </source>
</evidence>
<dbReference type="InterPro" id="IPR015422">
    <property type="entry name" value="PyrdxlP-dep_Trfase_small"/>
</dbReference>
<accession>A0AAN1XYN3</accession>
<keyword evidence="9" id="KW-0368">Histidine biosynthesis</keyword>
<evidence type="ECO:0000256" key="11">
    <source>
        <dbReference type="RuleBase" id="RU003693"/>
    </source>
</evidence>
<comment type="pathway">
    <text evidence="2">Amino-acid biosynthesis; L-histidine biosynthesis; L-histidine from 5-phospho-alpha-D-ribose 1-diphosphate: step 7/9.</text>
</comment>
<dbReference type="GO" id="GO:0000105">
    <property type="term" value="P:L-histidine biosynthetic process"/>
    <property type="evidence" value="ECO:0007669"/>
    <property type="project" value="UniProtKB-KW"/>
</dbReference>
<evidence type="ECO:0000256" key="4">
    <source>
        <dbReference type="ARBA" id="ARBA00012748"/>
    </source>
</evidence>
<organism evidence="13 14">
    <name type="scientific">Vulcanimicrobium alpinum</name>
    <dbReference type="NCBI Taxonomy" id="3016050"/>
    <lineage>
        <taxon>Bacteria</taxon>
        <taxon>Bacillati</taxon>
        <taxon>Vulcanimicrobiota</taxon>
        <taxon>Vulcanimicrobiia</taxon>
        <taxon>Vulcanimicrobiales</taxon>
        <taxon>Vulcanimicrobiaceae</taxon>
        <taxon>Vulcanimicrobium</taxon>
    </lineage>
</organism>
<evidence type="ECO:0000256" key="6">
    <source>
        <dbReference type="ARBA" id="ARBA00022605"/>
    </source>
</evidence>
<dbReference type="GO" id="GO:0004400">
    <property type="term" value="F:histidinol-phosphate transaminase activity"/>
    <property type="evidence" value="ECO:0007669"/>
    <property type="project" value="UniProtKB-EC"/>
</dbReference>
<dbReference type="Proteomes" id="UP001317532">
    <property type="component" value="Chromosome"/>
</dbReference>
<dbReference type="PROSITE" id="PS00599">
    <property type="entry name" value="AA_TRANSFER_CLASS_2"/>
    <property type="match status" value="1"/>
</dbReference>
<evidence type="ECO:0000256" key="8">
    <source>
        <dbReference type="ARBA" id="ARBA00022898"/>
    </source>
</evidence>
<name>A0AAN1XYN3_UNVUL</name>
<keyword evidence="5 13" id="KW-0032">Aminotransferase</keyword>